<dbReference type="InterPro" id="IPR002701">
    <property type="entry name" value="CM_II_prokaryot"/>
</dbReference>
<dbReference type="Gene3D" id="1.20.59.10">
    <property type="entry name" value="Chorismate mutase"/>
    <property type="match status" value="1"/>
</dbReference>
<reference evidence="4 5" key="1">
    <citation type="submission" date="2018-07" db="EMBL/GenBank/DDBJ databases">
        <title>Genomic Encyclopedia of Type Strains, Phase IV (KMG-IV): sequencing the most valuable type-strain genomes for metagenomic binning, comparative biology and taxonomic classification.</title>
        <authorList>
            <person name="Goeker M."/>
        </authorList>
    </citation>
    <scope>NUCLEOTIDE SEQUENCE [LARGE SCALE GENOMIC DNA]</scope>
    <source>
        <strain evidence="4 5">DSM 26725</strain>
    </source>
</reference>
<gene>
    <name evidence="4" type="ORF">DFR46_1885</name>
</gene>
<accession>A0A3D9FGF0</accession>
<name>A0A3D9FGF0_9SPHN</name>
<dbReference type="InterPro" id="IPR036979">
    <property type="entry name" value="CM_dom_sf"/>
</dbReference>
<dbReference type="SMART" id="SM00830">
    <property type="entry name" value="CM_2"/>
    <property type="match status" value="1"/>
</dbReference>
<dbReference type="AlphaFoldDB" id="A0A3D9FGF0"/>
<dbReference type="InterPro" id="IPR036263">
    <property type="entry name" value="Chorismate_II_sf"/>
</dbReference>
<protein>
    <recommendedName>
        <fullName evidence="1">chorismate mutase</fullName>
        <ecNumber evidence="1">5.4.99.5</ecNumber>
    </recommendedName>
</protein>
<dbReference type="PANTHER" id="PTHR38041">
    <property type="entry name" value="CHORISMATE MUTASE"/>
    <property type="match status" value="1"/>
</dbReference>
<dbReference type="Proteomes" id="UP000256310">
    <property type="component" value="Unassembled WGS sequence"/>
</dbReference>
<dbReference type="GO" id="GO:0009697">
    <property type="term" value="P:salicylic acid biosynthetic process"/>
    <property type="evidence" value="ECO:0007669"/>
    <property type="project" value="TreeGrafter"/>
</dbReference>
<dbReference type="InterPro" id="IPR051331">
    <property type="entry name" value="Chorismate_mutase-related"/>
</dbReference>
<dbReference type="PROSITE" id="PS51168">
    <property type="entry name" value="CHORISMATE_MUT_2"/>
    <property type="match status" value="1"/>
</dbReference>
<keyword evidence="5" id="KW-1185">Reference proteome</keyword>
<evidence type="ECO:0000313" key="5">
    <source>
        <dbReference type="Proteomes" id="UP000256310"/>
    </source>
</evidence>
<feature type="domain" description="Chorismate mutase" evidence="3">
    <location>
        <begin position="1"/>
        <end position="91"/>
    </location>
</feature>
<keyword evidence="2" id="KW-0413">Isomerase</keyword>
<sequence length="101" mass="11629">MTDDPLAHWRDQIDEIDGQMVALLAKRFKITTDVGRWKAQNAVAPVDPDRERRQVERLHALASETGLSADFLERFLRIIIDEVVSHHRAIRDEDFEAPSPL</sequence>
<dbReference type="PANTHER" id="PTHR38041:SF1">
    <property type="entry name" value="CHORISMATE MUTASE"/>
    <property type="match status" value="1"/>
</dbReference>
<organism evidence="4 5">
    <name type="scientific">Parasphingopyxis lamellibrachiae</name>
    <dbReference type="NCBI Taxonomy" id="680125"/>
    <lineage>
        <taxon>Bacteria</taxon>
        <taxon>Pseudomonadati</taxon>
        <taxon>Pseudomonadota</taxon>
        <taxon>Alphaproteobacteria</taxon>
        <taxon>Sphingomonadales</taxon>
        <taxon>Sphingomonadaceae</taxon>
        <taxon>Parasphingopyxis</taxon>
    </lineage>
</organism>
<proteinExistence type="predicted"/>
<dbReference type="SUPFAM" id="SSF48600">
    <property type="entry name" value="Chorismate mutase II"/>
    <property type="match status" value="1"/>
</dbReference>
<dbReference type="EC" id="5.4.99.5" evidence="1"/>
<evidence type="ECO:0000256" key="2">
    <source>
        <dbReference type="ARBA" id="ARBA00023235"/>
    </source>
</evidence>
<evidence type="ECO:0000313" key="4">
    <source>
        <dbReference type="EMBL" id="RED16853.1"/>
    </source>
</evidence>
<dbReference type="RefSeq" id="WP_116237253.1">
    <property type="nucleotide sequence ID" value="NZ_QRDP01000004.1"/>
</dbReference>
<dbReference type="Pfam" id="PF01817">
    <property type="entry name" value="CM_2"/>
    <property type="match status" value="1"/>
</dbReference>
<evidence type="ECO:0000256" key="1">
    <source>
        <dbReference type="ARBA" id="ARBA00012404"/>
    </source>
</evidence>
<comment type="caution">
    <text evidence="4">The sequence shown here is derived from an EMBL/GenBank/DDBJ whole genome shotgun (WGS) entry which is preliminary data.</text>
</comment>
<dbReference type="GO" id="GO:0004106">
    <property type="term" value="F:chorismate mutase activity"/>
    <property type="evidence" value="ECO:0007669"/>
    <property type="project" value="UniProtKB-EC"/>
</dbReference>
<dbReference type="EMBL" id="QRDP01000004">
    <property type="protein sequence ID" value="RED16853.1"/>
    <property type="molecule type" value="Genomic_DNA"/>
</dbReference>
<dbReference type="OrthoDB" id="3267837at2"/>
<dbReference type="GO" id="GO:0046417">
    <property type="term" value="P:chorismate metabolic process"/>
    <property type="evidence" value="ECO:0007669"/>
    <property type="project" value="InterPro"/>
</dbReference>
<evidence type="ECO:0000259" key="3">
    <source>
        <dbReference type="PROSITE" id="PS51168"/>
    </source>
</evidence>